<sequence length="192" mass="20346">MSAVEEQSLLSTVLGFFVPTAQCEAASPAPEDAHLGDAVEATTEDNNANDDAPEEEEASGADDEEEEEPEDIAPQIREECENTKECSPALHHFQACSEKVNSGKGWHGGKSLDGFWVGKGCCAGGAAGHALGSERSRTSQQSKSGMVYAVWPENTKSGILSASKNAKECLTDLAFIGLSPTEDCVEELFHLV</sequence>
<organism evidence="1 2">
    <name type="scientific">Naganishia onofrii</name>
    <dbReference type="NCBI Taxonomy" id="1851511"/>
    <lineage>
        <taxon>Eukaryota</taxon>
        <taxon>Fungi</taxon>
        <taxon>Dikarya</taxon>
        <taxon>Basidiomycota</taxon>
        <taxon>Agaricomycotina</taxon>
        <taxon>Tremellomycetes</taxon>
        <taxon>Filobasidiales</taxon>
        <taxon>Filobasidiaceae</taxon>
        <taxon>Naganishia</taxon>
    </lineage>
</organism>
<reference evidence="1" key="1">
    <citation type="submission" date="2023-04" db="EMBL/GenBank/DDBJ databases">
        <title>Draft Genome sequencing of Naganishia species isolated from polar environments using Oxford Nanopore Technology.</title>
        <authorList>
            <person name="Leo P."/>
            <person name="Venkateswaran K."/>
        </authorList>
    </citation>
    <scope>NUCLEOTIDE SEQUENCE</scope>
    <source>
        <strain evidence="1">DBVPG 5303</strain>
    </source>
</reference>
<comment type="caution">
    <text evidence="1">The sequence shown here is derived from an EMBL/GenBank/DDBJ whole genome shotgun (WGS) entry which is preliminary data.</text>
</comment>
<gene>
    <name evidence="1" type="ORF">QFC24_005646</name>
</gene>
<evidence type="ECO:0000313" key="1">
    <source>
        <dbReference type="EMBL" id="KAJ9119413.1"/>
    </source>
</evidence>
<protein>
    <submittedName>
        <fullName evidence="1">Uncharacterized protein</fullName>
    </submittedName>
</protein>
<accession>A0ACC2X6K5</accession>
<keyword evidence="2" id="KW-1185">Reference proteome</keyword>
<proteinExistence type="predicted"/>
<evidence type="ECO:0000313" key="2">
    <source>
        <dbReference type="Proteomes" id="UP001234202"/>
    </source>
</evidence>
<dbReference type="Proteomes" id="UP001234202">
    <property type="component" value="Unassembled WGS sequence"/>
</dbReference>
<dbReference type="EMBL" id="JASBWV010000024">
    <property type="protein sequence ID" value="KAJ9119413.1"/>
    <property type="molecule type" value="Genomic_DNA"/>
</dbReference>
<name>A0ACC2X6K5_9TREE</name>